<evidence type="ECO:0000313" key="5">
    <source>
        <dbReference type="Proteomes" id="UP001596391"/>
    </source>
</evidence>
<gene>
    <name evidence="4" type="ORF">ACFQBQ_06995</name>
</gene>
<dbReference type="PANTHER" id="PTHR30203:SF33">
    <property type="entry name" value="BLR4455 PROTEIN"/>
    <property type="match status" value="1"/>
</dbReference>
<name>A0ABW1Z804_9BACT</name>
<keyword evidence="5" id="KW-1185">Reference proteome</keyword>
<dbReference type="Gene3D" id="2.20.200.10">
    <property type="entry name" value="Outer membrane efflux proteins (OEP)"/>
    <property type="match status" value="1"/>
</dbReference>
<dbReference type="PANTHER" id="PTHR30203">
    <property type="entry name" value="OUTER MEMBRANE CATION EFFLUX PROTEIN"/>
    <property type="match status" value="1"/>
</dbReference>
<dbReference type="PROSITE" id="PS51257">
    <property type="entry name" value="PROKAR_LIPOPROTEIN"/>
    <property type="match status" value="1"/>
</dbReference>
<feature type="signal peptide" evidence="2">
    <location>
        <begin position="1"/>
        <end position="18"/>
    </location>
</feature>
<dbReference type="Pfam" id="PF02321">
    <property type="entry name" value="OEP"/>
    <property type="match status" value="2"/>
</dbReference>
<comment type="similarity">
    <text evidence="1 2">Belongs to the outer membrane factor (OMF) (TC 1.B.17) family.</text>
</comment>
<reference evidence="5" key="1">
    <citation type="journal article" date="2019" name="Int. J. Syst. Evol. Microbiol.">
        <title>The Global Catalogue of Microorganisms (GCM) 10K type strain sequencing project: providing services to taxonomists for standard genome sequencing and annotation.</title>
        <authorList>
            <consortium name="The Broad Institute Genomics Platform"/>
            <consortium name="The Broad Institute Genome Sequencing Center for Infectious Disease"/>
            <person name="Wu L."/>
            <person name="Ma J."/>
        </authorList>
    </citation>
    <scope>NUCLEOTIDE SEQUENCE [LARGE SCALE GENOMIC DNA]</scope>
    <source>
        <strain evidence="5">CGMCC 1.16026</strain>
    </source>
</reference>
<comment type="subcellular location">
    <subcellularLocation>
        <location evidence="2">Cell membrane</location>
        <topology evidence="2">Lipid-anchor</topology>
    </subcellularLocation>
</comment>
<dbReference type="RefSeq" id="WP_263371717.1">
    <property type="nucleotide sequence ID" value="NZ_JAGSYD010000003.1"/>
</dbReference>
<evidence type="ECO:0000256" key="1">
    <source>
        <dbReference type="ARBA" id="ARBA00007613"/>
    </source>
</evidence>
<protein>
    <submittedName>
        <fullName evidence="4">Efflux transporter outer membrane subunit</fullName>
    </submittedName>
</protein>
<keyword evidence="2" id="KW-0812">Transmembrane</keyword>
<accession>A0ABW1Z804</accession>
<dbReference type="EMBL" id="JBHSWI010000001">
    <property type="protein sequence ID" value="MFC6645336.1"/>
    <property type="molecule type" value="Genomic_DNA"/>
</dbReference>
<dbReference type="NCBIfam" id="TIGR01845">
    <property type="entry name" value="outer_NodT"/>
    <property type="match status" value="1"/>
</dbReference>
<feature type="region of interest" description="Disordered" evidence="3">
    <location>
        <begin position="46"/>
        <end position="67"/>
    </location>
</feature>
<dbReference type="InterPro" id="IPR010131">
    <property type="entry name" value="MdtP/NodT-like"/>
</dbReference>
<dbReference type="SUPFAM" id="SSF56954">
    <property type="entry name" value="Outer membrane efflux proteins (OEP)"/>
    <property type="match status" value="1"/>
</dbReference>
<comment type="caution">
    <text evidence="4">The sequence shown here is derived from an EMBL/GenBank/DDBJ whole genome shotgun (WGS) entry which is preliminary data.</text>
</comment>
<evidence type="ECO:0000256" key="3">
    <source>
        <dbReference type="SAM" id="MobiDB-lite"/>
    </source>
</evidence>
<keyword evidence="2" id="KW-1134">Transmembrane beta strand</keyword>
<feature type="chain" id="PRO_5044981627" evidence="2">
    <location>
        <begin position="19"/>
        <end position="501"/>
    </location>
</feature>
<dbReference type="Proteomes" id="UP001596391">
    <property type="component" value="Unassembled WGS sequence"/>
</dbReference>
<sequence length="501" mass="54137">MSRSSASPLLARGTSACASLFFALSLSGCRVGPKYVRPAMPAPPAVSYKENTPGTTEAQKSGWKQANPSDAMIRGNWWEVFGDPQLNALEEKLNINNQNLKEYFENYMAARALVRNARASLFPTVSVAPAVNAQGTGSSSTARLSTSSSSQSYELPATVSWEPDLFGSVRNQVLADKNAAQVSAADLANETLSEQSSLAQYYFELRGEDSLVALYDKTTEAYKQSVELTKKLYSAGIDSDEDVAEAEMTLRAAEANAVAIRTTRAQYEHAIALLLGESASSFSLAPSPLELKVPYIPTGVPSQLLERRPDIASAERTVAEYNALIGVYKAAYYPTFSLTGSGGTQTSSISQIVSASALFWSLGASASETVLDFGARKANVQRYEALYRANVATYRQTVLNAFKEVEDYLVSSRQLAEQAQREKLAVAAATRYQNLAMTRYKTGVDSYLNVITAQTSVLTDQQTLVQLQTQQMTSAVQLIAALGGGWNASQLPSEAEVGRKR</sequence>
<proteinExistence type="inferred from homology"/>
<dbReference type="Gene3D" id="1.20.1600.10">
    <property type="entry name" value="Outer membrane efflux proteins (OEP)"/>
    <property type="match status" value="1"/>
</dbReference>
<feature type="compositionally biased region" description="Polar residues" evidence="3">
    <location>
        <begin position="49"/>
        <end position="67"/>
    </location>
</feature>
<evidence type="ECO:0000313" key="4">
    <source>
        <dbReference type="EMBL" id="MFC6645336.1"/>
    </source>
</evidence>
<dbReference type="InterPro" id="IPR003423">
    <property type="entry name" value="OMP_efflux"/>
</dbReference>
<keyword evidence="2" id="KW-0449">Lipoprotein</keyword>
<keyword evidence="2" id="KW-0564">Palmitate</keyword>
<evidence type="ECO:0000256" key="2">
    <source>
        <dbReference type="RuleBase" id="RU362097"/>
    </source>
</evidence>
<organism evidence="4 5">
    <name type="scientific">Granulicella cerasi</name>
    <dbReference type="NCBI Taxonomy" id="741063"/>
    <lineage>
        <taxon>Bacteria</taxon>
        <taxon>Pseudomonadati</taxon>
        <taxon>Acidobacteriota</taxon>
        <taxon>Terriglobia</taxon>
        <taxon>Terriglobales</taxon>
        <taxon>Acidobacteriaceae</taxon>
        <taxon>Granulicella</taxon>
    </lineage>
</organism>
<keyword evidence="2" id="KW-0732">Signal</keyword>
<keyword evidence="2" id="KW-0472">Membrane</keyword>